<evidence type="ECO:0000256" key="1">
    <source>
        <dbReference type="ARBA" id="ARBA00004123"/>
    </source>
</evidence>
<dbReference type="EMBL" id="ALBS01000217">
    <property type="protein sequence ID" value="EJT47971.1"/>
    <property type="molecule type" value="Genomic_DNA"/>
</dbReference>
<evidence type="ECO:0000256" key="2">
    <source>
        <dbReference type="ARBA" id="ARBA00008912"/>
    </source>
</evidence>
<dbReference type="FunFam" id="2.40.50.140:FF:000191">
    <property type="entry name" value="DNA-directed RNA polymerases I, II, and III subunit RPABC3"/>
    <property type="match status" value="1"/>
</dbReference>
<dbReference type="PIRSF" id="PIRSF000779">
    <property type="entry name" value="RNA_pol_Rpb8"/>
    <property type="match status" value="1"/>
</dbReference>
<dbReference type="GO" id="GO:0005736">
    <property type="term" value="C:RNA polymerase I complex"/>
    <property type="evidence" value="ECO:0007669"/>
    <property type="project" value="TreeGrafter"/>
</dbReference>
<dbReference type="GO" id="GO:0003899">
    <property type="term" value="F:DNA-directed RNA polymerase activity"/>
    <property type="evidence" value="ECO:0007669"/>
    <property type="project" value="InterPro"/>
</dbReference>
<protein>
    <submittedName>
        <fullName evidence="4">DNA-directed RNA polymerases i, ii, and iii 17.1 kDa polypeptide</fullName>
    </submittedName>
</protein>
<dbReference type="GeneID" id="25986522"/>
<dbReference type="KEGG" id="tasa:A1Q1_03009"/>
<comment type="similarity">
    <text evidence="2">Belongs to the eukaryotic RPB8 RNA polymerase subunit family.</text>
</comment>
<dbReference type="GO" id="GO:0006351">
    <property type="term" value="P:DNA-templated transcription"/>
    <property type="evidence" value="ECO:0007669"/>
    <property type="project" value="InterPro"/>
</dbReference>
<dbReference type="RefSeq" id="XP_014179713.1">
    <property type="nucleotide sequence ID" value="XM_014324238.1"/>
</dbReference>
<dbReference type="Proteomes" id="UP000002748">
    <property type="component" value="Unassembled WGS sequence"/>
</dbReference>
<comment type="subcellular location">
    <subcellularLocation>
        <location evidence="1">Nucleus</location>
    </subcellularLocation>
</comment>
<keyword evidence="4" id="KW-0804">Transcription</keyword>
<dbReference type="AlphaFoldDB" id="J5SWZ8"/>
<dbReference type="HOGENOM" id="CLU_103864_1_1_1"/>
<comment type="caution">
    <text evidence="4">The sequence shown here is derived from an EMBL/GenBank/DDBJ whole genome shotgun (WGS) entry which is preliminary data.</text>
</comment>
<keyword evidence="4" id="KW-0240">DNA-directed RNA polymerase</keyword>
<dbReference type="Pfam" id="PF03870">
    <property type="entry name" value="RNA_pol_Rpb8"/>
    <property type="match status" value="1"/>
</dbReference>
<dbReference type="SUPFAM" id="SSF50249">
    <property type="entry name" value="Nucleic acid-binding proteins"/>
    <property type="match status" value="1"/>
</dbReference>
<reference evidence="4 5" key="1">
    <citation type="journal article" date="2012" name="Eukaryot. Cell">
        <title>Draft genome sequence of CBS 2479, the standard type strain of Trichosporon asahii.</title>
        <authorList>
            <person name="Yang R.Y."/>
            <person name="Li H.T."/>
            <person name="Zhu H."/>
            <person name="Zhou G.P."/>
            <person name="Wang M."/>
            <person name="Wang L."/>
        </authorList>
    </citation>
    <scope>NUCLEOTIDE SEQUENCE [LARGE SCALE GENOMIC DNA]</scope>
    <source>
        <strain evidence="5">ATCC 90039 / CBS 2479 / JCM 2466 / KCTC 7840 / NCYC 2677 / UAMH 7654</strain>
    </source>
</reference>
<dbReference type="GO" id="GO:0005665">
    <property type="term" value="C:RNA polymerase II, core complex"/>
    <property type="evidence" value="ECO:0007669"/>
    <property type="project" value="TreeGrafter"/>
</dbReference>
<evidence type="ECO:0000256" key="3">
    <source>
        <dbReference type="ARBA" id="ARBA00023242"/>
    </source>
</evidence>
<dbReference type="Gene3D" id="2.40.50.140">
    <property type="entry name" value="Nucleic acid-binding proteins"/>
    <property type="match status" value="1"/>
</dbReference>
<gene>
    <name evidence="4" type="ORF">A1Q1_03009</name>
</gene>
<dbReference type="SMART" id="SM00658">
    <property type="entry name" value="RPOL8c"/>
    <property type="match status" value="1"/>
</dbReference>
<accession>J5SWZ8</accession>
<evidence type="ECO:0000313" key="4">
    <source>
        <dbReference type="EMBL" id="EJT47971.1"/>
    </source>
</evidence>
<dbReference type="InterPro" id="IPR005570">
    <property type="entry name" value="RPABC3"/>
</dbReference>
<dbReference type="OrthoDB" id="20018at2759"/>
<sequence length="187" mass="21395">MDERSNIVFEDRFTVTVSHLCRAVIQTSDDREQALAPGWTQADSQDVDRDGKKFDRVSRINAKSSDLGMELTLDVANELYPLKVDDHFSLLLARNLKPDEIEAEEDEETEGTRKIKRELWRADDQGLANDYDYVMYGKIYKFDDAQKGEAMTTAYMSFGGLLLALRGSYRHLANVVVGENVYLLMRK</sequence>
<keyword evidence="3" id="KW-0539">Nucleus</keyword>
<organism evidence="4 5">
    <name type="scientific">Trichosporon asahii var. asahii (strain ATCC 90039 / CBS 2479 / JCM 2466 / KCTC 7840 / NBRC 103889/ NCYC 2677 / UAMH 7654)</name>
    <name type="common">Yeast</name>
    <dbReference type="NCBI Taxonomy" id="1186058"/>
    <lineage>
        <taxon>Eukaryota</taxon>
        <taxon>Fungi</taxon>
        <taxon>Dikarya</taxon>
        <taxon>Basidiomycota</taxon>
        <taxon>Agaricomycotina</taxon>
        <taxon>Tremellomycetes</taxon>
        <taxon>Trichosporonales</taxon>
        <taxon>Trichosporonaceae</taxon>
        <taxon>Trichosporon</taxon>
    </lineage>
</organism>
<proteinExistence type="inferred from homology"/>
<dbReference type="InterPro" id="IPR012340">
    <property type="entry name" value="NA-bd_OB-fold"/>
</dbReference>
<evidence type="ECO:0000313" key="5">
    <source>
        <dbReference type="Proteomes" id="UP000002748"/>
    </source>
</evidence>
<dbReference type="GO" id="GO:0005666">
    <property type="term" value="C:RNA polymerase III complex"/>
    <property type="evidence" value="ECO:0007669"/>
    <property type="project" value="TreeGrafter"/>
</dbReference>
<name>J5SWZ8_TRIAS</name>
<dbReference type="PANTHER" id="PTHR10917:SF0">
    <property type="entry name" value="DNA-DIRECTED RNA POLYMERASES I, II, AND III SUBUNIT RPABC3"/>
    <property type="match status" value="1"/>
</dbReference>
<dbReference type="VEuPathDB" id="FungiDB:A1Q1_03009"/>
<dbReference type="PANTHER" id="PTHR10917">
    <property type="entry name" value="DNA-DIRECTED RNA POLYMERASES I, II, AND III SUBUNIT RPABC3"/>
    <property type="match status" value="1"/>
</dbReference>